<feature type="region of interest" description="Disordered" evidence="1">
    <location>
        <begin position="1"/>
        <end position="27"/>
    </location>
</feature>
<dbReference type="InterPro" id="IPR006448">
    <property type="entry name" value="Phage_term_ssu_P27"/>
</dbReference>
<evidence type="ECO:0000256" key="1">
    <source>
        <dbReference type="SAM" id="MobiDB-lite"/>
    </source>
</evidence>
<accession>A0A645DQ12</accession>
<comment type="caution">
    <text evidence="2">The sequence shown here is derived from an EMBL/GenBank/DDBJ whole genome shotgun (WGS) entry which is preliminary data.</text>
</comment>
<dbReference type="EMBL" id="VSSQ01038400">
    <property type="protein sequence ID" value="MPM91329.1"/>
    <property type="molecule type" value="Genomic_DNA"/>
</dbReference>
<evidence type="ECO:0000313" key="2">
    <source>
        <dbReference type="EMBL" id="MPM91329.1"/>
    </source>
</evidence>
<name>A0A645DQ12_9ZZZZ</name>
<dbReference type="AlphaFoldDB" id="A0A645DQ12"/>
<reference evidence="2" key="1">
    <citation type="submission" date="2019-08" db="EMBL/GenBank/DDBJ databases">
        <authorList>
            <person name="Kucharzyk K."/>
            <person name="Murdoch R.W."/>
            <person name="Higgins S."/>
            <person name="Loffler F."/>
        </authorList>
    </citation>
    <scope>NUCLEOTIDE SEQUENCE</scope>
</reference>
<sequence>MAKDGTARGGARMGSGPKRKALTEKISAGKSAPIIELPDAPELEGVDMPSIKDYMKARQKNGMELCAEEIFKETWEWLKKVGCTEYVNVQLINQYAMSVARQIQCEQCISDYGLLAKHPTTGNAIASPYVSMLQQFTKQANQSWFQIYQIVKENATVEYTGATPQDDVMERLLRTRKGQ</sequence>
<proteinExistence type="predicted"/>
<dbReference type="Pfam" id="PF05119">
    <property type="entry name" value="Terminase_4"/>
    <property type="match status" value="1"/>
</dbReference>
<organism evidence="2">
    <name type="scientific">bioreactor metagenome</name>
    <dbReference type="NCBI Taxonomy" id="1076179"/>
    <lineage>
        <taxon>unclassified sequences</taxon>
        <taxon>metagenomes</taxon>
        <taxon>ecological metagenomes</taxon>
    </lineage>
</organism>
<protein>
    <recommendedName>
        <fullName evidence="3">Phage terminase small subunit P27 family</fullName>
    </recommendedName>
</protein>
<gene>
    <name evidence="2" type="ORF">SDC9_138457</name>
</gene>
<evidence type="ECO:0008006" key="3">
    <source>
        <dbReference type="Google" id="ProtNLM"/>
    </source>
</evidence>